<evidence type="ECO:0000313" key="3">
    <source>
        <dbReference type="Proteomes" id="UP000664169"/>
    </source>
</evidence>
<evidence type="ECO:0000256" key="1">
    <source>
        <dbReference type="SAM" id="Phobius"/>
    </source>
</evidence>
<accession>A0A8H3FN84</accession>
<comment type="caution">
    <text evidence="2">The sequence shown here is derived from an EMBL/GenBank/DDBJ whole genome shotgun (WGS) entry which is preliminary data.</text>
</comment>
<dbReference type="EMBL" id="CAJPDQ010000025">
    <property type="protein sequence ID" value="CAF9926444.1"/>
    <property type="molecule type" value="Genomic_DNA"/>
</dbReference>
<reference evidence="2" key="1">
    <citation type="submission" date="2021-03" db="EMBL/GenBank/DDBJ databases">
        <authorList>
            <person name="Tagirdzhanova G."/>
        </authorList>
    </citation>
    <scope>NUCLEOTIDE SEQUENCE</scope>
</reference>
<proteinExistence type="predicted"/>
<evidence type="ECO:0000313" key="2">
    <source>
        <dbReference type="EMBL" id="CAF9926444.1"/>
    </source>
</evidence>
<feature type="transmembrane region" description="Helical" evidence="1">
    <location>
        <begin position="189"/>
        <end position="207"/>
    </location>
</feature>
<protein>
    <recommendedName>
        <fullName evidence="4">MARVEL domain-containing protein</fullName>
    </recommendedName>
</protein>
<name>A0A8H3FN84_9LECA</name>
<evidence type="ECO:0008006" key="4">
    <source>
        <dbReference type="Google" id="ProtNLM"/>
    </source>
</evidence>
<keyword evidence="3" id="KW-1185">Reference proteome</keyword>
<feature type="transmembrane region" description="Helical" evidence="1">
    <location>
        <begin position="52"/>
        <end position="75"/>
    </location>
</feature>
<feature type="transmembrane region" description="Helical" evidence="1">
    <location>
        <begin position="82"/>
        <end position="104"/>
    </location>
</feature>
<dbReference type="AlphaFoldDB" id="A0A8H3FN84"/>
<gene>
    <name evidence="2" type="ORF">GOMPHAMPRED_004139</name>
</gene>
<keyword evidence="1" id="KW-1133">Transmembrane helix</keyword>
<feature type="transmembrane region" description="Helical" evidence="1">
    <location>
        <begin position="12"/>
        <end position="32"/>
    </location>
</feature>
<keyword evidence="1" id="KW-0812">Transmembrane</keyword>
<keyword evidence="1" id="KW-0472">Membrane</keyword>
<organism evidence="2 3">
    <name type="scientific">Gomphillus americanus</name>
    <dbReference type="NCBI Taxonomy" id="1940652"/>
    <lineage>
        <taxon>Eukaryota</taxon>
        <taxon>Fungi</taxon>
        <taxon>Dikarya</taxon>
        <taxon>Ascomycota</taxon>
        <taxon>Pezizomycotina</taxon>
        <taxon>Lecanoromycetes</taxon>
        <taxon>OSLEUM clade</taxon>
        <taxon>Ostropomycetidae</taxon>
        <taxon>Ostropales</taxon>
        <taxon>Graphidaceae</taxon>
        <taxon>Gomphilloideae</taxon>
        <taxon>Gomphillus</taxon>
    </lineage>
</organism>
<sequence>MWKFSSDAVRNRVLWVVTLLAFICTLVVLGLASDLSRNYVDIGCSTPRRTAWHVVLSVFTFGWTLYLGIVTGPWFKRAPVPYGWVVLVVNVIFTICWISAAAVYNQDPTDVCMACSGPGSRYDGYTFEVTSGNTVFTYCYKQADGSWGPNYSYYQELEERTVGHLLARASSFRTSLKIADTTITRAVKVGFDSALVFLFFVGAIRLIRLRDKLYQPDAGNTTDPEEMAQTQHTSDIKTANAVAQEVPEF</sequence>
<dbReference type="Proteomes" id="UP000664169">
    <property type="component" value="Unassembled WGS sequence"/>
</dbReference>